<gene>
    <name evidence="9" type="ORF">HMPREF9302_00210</name>
</gene>
<evidence type="ECO:0000256" key="2">
    <source>
        <dbReference type="ARBA" id="ARBA00022670"/>
    </source>
</evidence>
<dbReference type="SUPFAM" id="SSF50156">
    <property type="entry name" value="PDZ domain-like"/>
    <property type="match status" value="1"/>
</dbReference>
<evidence type="ECO:0000313" key="9">
    <source>
        <dbReference type="EMBL" id="KGF53349.1"/>
    </source>
</evidence>
<feature type="domain" description="PDZ" evidence="7">
    <location>
        <begin position="95"/>
        <end position="168"/>
    </location>
</feature>
<dbReference type="AlphaFoldDB" id="A0A096D747"/>
<evidence type="ECO:0000256" key="4">
    <source>
        <dbReference type="ARBA" id="ARBA00022825"/>
    </source>
</evidence>
<sequence length="557" mass="63510">MRKYIISLTLCLLTLGLATAQTKTDKEHNFKVAKNIETFSSIYKYLDMMYVDTLNADEVVGNSINYMLRSLDPYTVYYPAENVKDLNLMITGKYAGIGAIIRYDLALKRVTIEEPYENMPAAEVGLKKGDVLLSIDNIDIRNKDTKFVSEHLRGDAGTSFILKIIRPTNNKIIKLKITRKMIQMPAVPYYGLQENGIGYLSLKQFTTECSKEVRRAFIDMKNKGMKKFVLDLRNNGGGSLQEAINIVNMFVPKGITLVKNLGKLKSANREYKTTVEPIDTVMPIVVLVNEETASSSEITSGCLQDLDRAVILGTRTYGKGLVQTTIDLPYNGNLKLTTAKYYIPSGRCIQAINYKHNKGGYTEHVPDSLTREFHTQKGRIVRDGGGIKPDIEIKPDSLPNIAFYLASTGQDSTETMHNWEMKYIKNHPYISDAKTFNITDADYNDFKESVIKSGFKYDRESKKYLEQLEKLTKFEGYYEDAKPEFEALKKKLKHNIAKDLDFNSNILRQILSADLVRVYYYQRGGIENSLQWDKQWKKAKDILNNIKEYNNILKIAN</sequence>
<evidence type="ECO:0000259" key="8">
    <source>
        <dbReference type="SMART" id="SM00245"/>
    </source>
</evidence>
<evidence type="ECO:0000256" key="3">
    <source>
        <dbReference type="ARBA" id="ARBA00022801"/>
    </source>
</evidence>
<protein>
    <submittedName>
        <fullName evidence="9">Peptidase S41</fullName>
    </submittedName>
</protein>
<dbReference type="RefSeq" id="WP_036853704.1">
    <property type="nucleotide sequence ID" value="NZ_JRNU01000001.1"/>
</dbReference>
<dbReference type="GO" id="GO:0030288">
    <property type="term" value="C:outer membrane-bounded periplasmic space"/>
    <property type="evidence" value="ECO:0007669"/>
    <property type="project" value="TreeGrafter"/>
</dbReference>
<evidence type="ECO:0000259" key="7">
    <source>
        <dbReference type="SMART" id="SM00228"/>
    </source>
</evidence>
<dbReference type="Proteomes" id="UP000029614">
    <property type="component" value="Unassembled WGS sequence"/>
</dbReference>
<dbReference type="PANTHER" id="PTHR32060:SF30">
    <property type="entry name" value="CARBOXY-TERMINAL PROCESSING PROTEASE CTPA"/>
    <property type="match status" value="1"/>
</dbReference>
<dbReference type="SMART" id="SM00245">
    <property type="entry name" value="TSPc"/>
    <property type="match status" value="1"/>
</dbReference>
<dbReference type="InterPro" id="IPR036034">
    <property type="entry name" value="PDZ_sf"/>
</dbReference>
<dbReference type="Gene3D" id="2.30.42.10">
    <property type="match status" value="1"/>
</dbReference>
<evidence type="ECO:0000256" key="5">
    <source>
        <dbReference type="RuleBase" id="RU004404"/>
    </source>
</evidence>
<evidence type="ECO:0000256" key="6">
    <source>
        <dbReference type="SAM" id="SignalP"/>
    </source>
</evidence>
<evidence type="ECO:0000313" key="10">
    <source>
        <dbReference type="Proteomes" id="UP000029614"/>
    </source>
</evidence>
<proteinExistence type="inferred from homology"/>
<keyword evidence="2 5" id="KW-0645">Protease</keyword>
<keyword evidence="3 5" id="KW-0378">Hydrolase</keyword>
<dbReference type="InterPro" id="IPR005151">
    <property type="entry name" value="Tail-specific_protease"/>
</dbReference>
<dbReference type="SMART" id="SM00228">
    <property type="entry name" value="PDZ"/>
    <property type="match status" value="1"/>
</dbReference>
<organism evidence="9 10">
    <name type="scientific">Prevotella amnii DNF00058</name>
    <dbReference type="NCBI Taxonomy" id="1401066"/>
    <lineage>
        <taxon>Bacteria</taxon>
        <taxon>Pseudomonadati</taxon>
        <taxon>Bacteroidota</taxon>
        <taxon>Bacteroidia</taxon>
        <taxon>Bacteroidales</taxon>
        <taxon>Prevotellaceae</taxon>
        <taxon>Prevotella</taxon>
    </lineage>
</organism>
<dbReference type="NCBIfam" id="TIGR00225">
    <property type="entry name" value="prc"/>
    <property type="match status" value="1"/>
</dbReference>
<reference evidence="9 10" key="1">
    <citation type="submission" date="2014-07" db="EMBL/GenBank/DDBJ databases">
        <authorList>
            <person name="McCorrison J."/>
            <person name="Sanka R."/>
            <person name="Torralba M."/>
            <person name="Gillis M."/>
            <person name="Haft D.H."/>
            <person name="Methe B."/>
            <person name="Sutton G."/>
            <person name="Nelson K.E."/>
        </authorList>
    </citation>
    <scope>NUCLEOTIDE SEQUENCE [LARGE SCALE GENOMIC DNA]</scope>
    <source>
        <strain evidence="9 10">DNF00058</strain>
    </source>
</reference>
<comment type="similarity">
    <text evidence="1 5">Belongs to the peptidase S41A family.</text>
</comment>
<dbReference type="PANTHER" id="PTHR32060">
    <property type="entry name" value="TAIL-SPECIFIC PROTEASE"/>
    <property type="match status" value="1"/>
</dbReference>
<evidence type="ECO:0000256" key="1">
    <source>
        <dbReference type="ARBA" id="ARBA00009179"/>
    </source>
</evidence>
<dbReference type="GO" id="GO:0004175">
    <property type="term" value="F:endopeptidase activity"/>
    <property type="evidence" value="ECO:0007669"/>
    <property type="project" value="TreeGrafter"/>
</dbReference>
<dbReference type="Pfam" id="PF03572">
    <property type="entry name" value="Peptidase_S41"/>
    <property type="match status" value="1"/>
</dbReference>
<dbReference type="CDD" id="cd07560">
    <property type="entry name" value="Peptidase_S41_CPP"/>
    <property type="match status" value="1"/>
</dbReference>
<dbReference type="OrthoDB" id="9812068at2"/>
<dbReference type="InterPro" id="IPR001478">
    <property type="entry name" value="PDZ"/>
</dbReference>
<feature type="domain" description="Tail specific protease" evidence="8">
    <location>
        <begin position="170"/>
        <end position="355"/>
    </location>
</feature>
<dbReference type="GO" id="GO:0006508">
    <property type="term" value="P:proteolysis"/>
    <property type="evidence" value="ECO:0007669"/>
    <property type="project" value="UniProtKB-KW"/>
</dbReference>
<dbReference type="GO" id="GO:0007165">
    <property type="term" value="P:signal transduction"/>
    <property type="evidence" value="ECO:0007669"/>
    <property type="project" value="TreeGrafter"/>
</dbReference>
<accession>A0A096D747</accession>
<comment type="caution">
    <text evidence="9">The sequence shown here is derived from an EMBL/GenBank/DDBJ whole genome shotgun (WGS) entry which is preliminary data.</text>
</comment>
<dbReference type="SUPFAM" id="SSF52096">
    <property type="entry name" value="ClpP/crotonase"/>
    <property type="match status" value="1"/>
</dbReference>
<name>A0A096D747_9BACT</name>
<dbReference type="EMBL" id="JRNU01000001">
    <property type="protein sequence ID" value="KGF53349.1"/>
    <property type="molecule type" value="Genomic_DNA"/>
</dbReference>
<dbReference type="Gene3D" id="3.90.226.10">
    <property type="entry name" value="2-enoyl-CoA Hydratase, Chain A, domain 1"/>
    <property type="match status" value="1"/>
</dbReference>
<dbReference type="CDD" id="cd06782">
    <property type="entry name" value="cpPDZ_CPP-like"/>
    <property type="match status" value="1"/>
</dbReference>
<dbReference type="InterPro" id="IPR029045">
    <property type="entry name" value="ClpP/crotonase-like_dom_sf"/>
</dbReference>
<feature type="chain" id="PRO_5001917335" evidence="6">
    <location>
        <begin position="21"/>
        <end position="557"/>
    </location>
</feature>
<keyword evidence="10" id="KW-1185">Reference proteome</keyword>
<keyword evidence="4 5" id="KW-0720">Serine protease</keyword>
<dbReference type="Gene3D" id="3.30.750.44">
    <property type="match status" value="1"/>
</dbReference>
<keyword evidence="6" id="KW-0732">Signal</keyword>
<dbReference type="InterPro" id="IPR041489">
    <property type="entry name" value="PDZ_6"/>
</dbReference>
<dbReference type="Pfam" id="PF17820">
    <property type="entry name" value="PDZ_6"/>
    <property type="match status" value="1"/>
</dbReference>
<feature type="signal peptide" evidence="6">
    <location>
        <begin position="1"/>
        <end position="20"/>
    </location>
</feature>
<dbReference type="GO" id="GO:0008236">
    <property type="term" value="F:serine-type peptidase activity"/>
    <property type="evidence" value="ECO:0007669"/>
    <property type="project" value="UniProtKB-KW"/>
</dbReference>
<dbReference type="InterPro" id="IPR004447">
    <property type="entry name" value="Peptidase_S41A"/>
</dbReference>